<name>A0ABU6TX82_9FABA</name>
<sequence>MALVRLRLGTWCSQERSWTRQRPLVARPREPISEVFLGPQCLWIPGPKCGGRVQRKLKRTREARRMDKKPKKKPNLASTAPSRWRAARPPFLNMEVFVGGAPARPRRGARTTPFRNAQDKDLTRPRDGGDASARRRQNSLK</sequence>
<accession>A0ABU6TX82</accession>
<reference evidence="2 3" key="1">
    <citation type="journal article" date="2023" name="Plants (Basel)">
        <title>Bridging the Gap: Combining Genomics and Transcriptomics Approaches to Understand Stylosanthes scabra, an Orphan Legume from the Brazilian Caatinga.</title>
        <authorList>
            <person name="Ferreira-Neto J.R.C."/>
            <person name="da Silva M.D."/>
            <person name="Binneck E."/>
            <person name="de Melo N.F."/>
            <person name="da Silva R.H."/>
            <person name="de Melo A.L.T.M."/>
            <person name="Pandolfi V."/>
            <person name="Bustamante F.O."/>
            <person name="Brasileiro-Vidal A.C."/>
            <person name="Benko-Iseppon A.M."/>
        </authorList>
    </citation>
    <scope>NUCLEOTIDE SEQUENCE [LARGE SCALE GENOMIC DNA]</scope>
    <source>
        <tissue evidence="2">Leaves</tissue>
    </source>
</reference>
<evidence type="ECO:0000313" key="3">
    <source>
        <dbReference type="Proteomes" id="UP001341840"/>
    </source>
</evidence>
<gene>
    <name evidence="2" type="ORF">PIB30_102333</name>
</gene>
<dbReference type="EMBL" id="JASCZI010093758">
    <property type="protein sequence ID" value="MED6153474.1"/>
    <property type="molecule type" value="Genomic_DNA"/>
</dbReference>
<dbReference type="Proteomes" id="UP001341840">
    <property type="component" value="Unassembled WGS sequence"/>
</dbReference>
<feature type="compositionally biased region" description="Basic residues" evidence="1">
    <location>
        <begin position="53"/>
        <end position="74"/>
    </location>
</feature>
<feature type="region of interest" description="Disordered" evidence="1">
    <location>
        <begin position="53"/>
        <end position="141"/>
    </location>
</feature>
<evidence type="ECO:0000313" key="2">
    <source>
        <dbReference type="EMBL" id="MED6153474.1"/>
    </source>
</evidence>
<feature type="compositionally biased region" description="Basic and acidic residues" evidence="1">
    <location>
        <begin position="117"/>
        <end position="133"/>
    </location>
</feature>
<comment type="caution">
    <text evidence="2">The sequence shown here is derived from an EMBL/GenBank/DDBJ whole genome shotgun (WGS) entry which is preliminary data.</text>
</comment>
<evidence type="ECO:0000256" key="1">
    <source>
        <dbReference type="SAM" id="MobiDB-lite"/>
    </source>
</evidence>
<organism evidence="2 3">
    <name type="scientific">Stylosanthes scabra</name>
    <dbReference type="NCBI Taxonomy" id="79078"/>
    <lineage>
        <taxon>Eukaryota</taxon>
        <taxon>Viridiplantae</taxon>
        <taxon>Streptophyta</taxon>
        <taxon>Embryophyta</taxon>
        <taxon>Tracheophyta</taxon>
        <taxon>Spermatophyta</taxon>
        <taxon>Magnoliopsida</taxon>
        <taxon>eudicotyledons</taxon>
        <taxon>Gunneridae</taxon>
        <taxon>Pentapetalae</taxon>
        <taxon>rosids</taxon>
        <taxon>fabids</taxon>
        <taxon>Fabales</taxon>
        <taxon>Fabaceae</taxon>
        <taxon>Papilionoideae</taxon>
        <taxon>50 kb inversion clade</taxon>
        <taxon>dalbergioids sensu lato</taxon>
        <taxon>Dalbergieae</taxon>
        <taxon>Pterocarpus clade</taxon>
        <taxon>Stylosanthes</taxon>
    </lineage>
</organism>
<protein>
    <submittedName>
        <fullName evidence="2">Uncharacterized protein</fullName>
    </submittedName>
</protein>
<proteinExistence type="predicted"/>
<keyword evidence="3" id="KW-1185">Reference proteome</keyword>